<dbReference type="EMBL" id="REFJ01000001">
    <property type="protein sequence ID" value="RMA82675.1"/>
    <property type="molecule type" value="Genomic_DNA"/>
</dbReference>
<evidence type="ECO:0000313" key="1">
    <source>
        <dbReference type="EMBL" id="RMA82675.1"/>
    </source>
</evidence>
<dbReference type="RefSeq" id="WP_121875990.1">
    <property type="nucleotide sequence ID" value="NZ_REFJ01000001.1"/>
</dbReference>
<comment type="caution">
    <text evidence="1">The sequence shown here is derived from an EMBL/GenBank/DDBJ whole genome shotgun (WGS) entry which is preliminary data.</text>
</comment>
<reference evidence="1 2" key="1">
    <citation type="submission" date="2018-10" db="EMBL/GenBank/DDBJ databases">
        <title>Genomic Encyclopedia of Type Strains, Phase IV (KMG-IV): sequencing the most valuable type-strain genomes for metagenomic binning, comparative biology and taxonomic classification.</title>
        <authorList>
            <person name="Goeker M."/>
        </authorList>
    </citation>
    <scope>NUCLEOTIDE SEQUENCE [LARGE SCALE GENOMIC DNA]</scope>
    <source>
        <strain evidence="1 2">DSM 25080</strain>
    </source>
</reference>
<gene>
    <name evidence="1" type="ORF">DFR27_0628</name>
</gene>
<evidence type="ECO:0000313" key="2">
    <source>
        <dbReference type="Proteomes" id="UP000267187"/>
    </source>
</evidence>
<proteinExistence type="predicted"/>
<dbReference type="Proteomes" id="UP000267187">
    <property type="component" value="Unassembled WGS sequence"/>
</dbReference>
<protein>
    <submittedName>
        <fullName evidence="1">Uncharacterized protein</fullName>
    </submittedName>
</protein>
<organism evidence="1 2">
    <name type="scientific">Umboniibacter marinipuniceus</name>
    <dbReference type="NCBI Taxonomy" id="569599"/>
    <lineage>
        <taxon>Bacteria</taxon>
        <taxon>Pseudomonadati</taxon>
        <taxon>Pseudomonadota</taxon>
        <taxon>Gammaproteobacteria</taxon>
        <taxon>Cellvibrionales</taxon>
        <taxon>Cellvibrionaceae</taxon>
        <taxon>Umboniibacter</taxon>
    </lineage>
</organism>
<name>A0A3M0AJD1_9GAMM</name>
<dbReference type="AlphaFoldDB" id="A0A3M0AJD1"/>
<keyword evidence="2" id="KW-1185">Reference proteome</keyword>
<sequence length="189" mass="22027">MSIIKSYIYSRIREVGISQTQLVAQLGYRNINKGLQRLGCYFSDPTDNLGFQDRLLSILGEDEGKFRLAIDQQAKALNKRREEMDRLAFRPHLRFNPAKKFKPQGLMARWGFHTARVIKLPMELANLSKDDEHRMIVAACRAHQDEYQEMWAEGGTFDYYRIYGEVIQLDQNLQVIGPTEKVTPMITQW</sequence>
<accession>A0A3M0AJD1</accession>
<dbReference type="OrthoDB" id="6398260at2"/>